<evidence type="ECO:0008006" key="7">
    <source>
        <dbReference type="Google" id="ProtNLM"/>
    </source>
</evidence>
<evidence type="ECO:0000313" key="6">
    <source>
        <dbReference type="Proteomes" id="UP000298138"/>
    </source>
</evidence>
<evidence type="ECO:0000259" key="3">
    <source>
        <dbReference type="Pfam" id="PF13598"/>
    </source>
</evidence>
<dbReference type="PANTHER" id="PTHR31005:SF8">
    <property type="entry name" value="DUF4139 DOMAIN-CONTAINING PROTEIN"/>
    <property type="match status" value="1"/>
</dbReference>
<evidence type="ECO:0000313" key="5">
    <source>
        <dbReference type="EMBL" id="TGZ83502.1"/>
    </source>
</evidence>
<keyword evidence="1" id="KW-0175">Coiled coil</keyword>
<evidence type="ECO:0000256" key="1">
    <source>
        <dbReference type="SAM" id="Coils"/>
    </source>
</evidence>
<dbReference type="Pfam" id="PF13600">
    <property type="entry name" value="DUF4140"/>
    <property type="match status" value="1"/>
</dbReference>
<feature type="region of interest" description="Disordered" evidence="2">
    <location>
        <begin position="435"/>
        <end position="459"/>
    </location>
</feature>
<feature type="compositionally biased region" description="Acidic residues" evidence="2">
    <location>
        <begin position="103"/>
        <end position="118"/>
    </location>
</feature>
<gene>
    <name evidence="5" type="ORF">EX30DRAFT_338127</name>
</gene>
<evidence type="ECO:0000259" key="4">
    <source>
        <dbReference type="Pfam" id="PF13600"/>
    </source>
</evidence>
<feature type="domain" description="DUF4140" evidence="4">
    <location>
        <begin position="32"/>
        <end position="157"/>
    </location>
</feature>
<feature type="coiled-coil region" evidence="1">
    <location>
        <begin position="228"/>
        <end position="255"/>
    </location>
</feature>
<reference evidence="5 6" key="1">
    <citation type="submission" date="2019-04" db="EMBL/GenBank/DDBJ databases">
        <title>Comparative genomics and transcriptomics to analyze fruiting body development in filamentous ascomycetes.</title>
        <authorList>
            <consortium name="DOE Joint Genome Institute"/>
            <person name="Lutkenhaus R."/>
            <person name="Traeger S."/>
            <person name="Breuer J."/>
            <person name="Kuo A."/>
            <person name="Lipzen A."/>
            <person name="Pangilinan J."/>
            <person name="Dilworth D."/>
            <person name="Sandor L."/>
            <person name="Poggeler S."/>
            <person name="Barry K."/>
            <person name="Grigoriev I.V."/>
            <person name="Nowrousian M."/>
        </authorList>
    </citation>
    <scope>NUCLEOTIDE SEQUENCE [LARGE SCALE GENOMIC DNA]</scope>
    <source>
        <strain evidence="5 6">CBS 389.68</strain>
    </source>
</reference>
<evidence type="ECO:0000256" key="2">
    <source>
        <dbReference type="SAM" id="MobiDB-lite"/>
    </source>
</evidence>
<dbReference type="AlphaFoldDB" id="A0A4S2N2R7"/>
<dbReference type="InterPro" id="IPR011935">
    <property type="entry name" value="CHP02231"/>
</dbReference>
<sequence length="719" mass="79675">MAAESSAAAEIMKTAKPNKLVFDINDCATQSVTIYPTRAAVVRVVEDVVLKSGTNEIIIRNLSGAIDDNTLRVEGQNMNGVITDISGSFVRKSEWDLLPQNSDDSDDEHNDDGEETDEETLKPPSLLSAESQLHADEDEVLFLMWAKNSLHQEEEFLLSHLRETAKLDTAKNPELQKEQLEHFRQNLHRVYRDKLRLTREVTMAEKHVAKSMERYQKLKRRFDGNAKVRALRAKKEEQRRDRERERREAEEQMKMSYCVKIIIESETIPLEKTPTVKAKIDLGRPEEPRDQEELMPKGPYLRVSYITGSASWSPQYHVQLDTVKESAIVTYRAMFTNSTGELWKNANITLSTGQNSFTGLGDTPIPLEPWFITVGKDAGEDAFDASHVIPKPKILMASIPAPAARASVAFCARRGVRSFADEEAEVDMDDYQVDYEDDEEEPVRRQRQRSRSPSHLLLASTTTSFHGTTTIHALPGARTLPSSPHPRRHVISENPIPSTSFHHIIIPAHRPAAFFSARLTLPSSLSLLPGSAGVALDGTFLGSTPIEKRVNGGDVLELPLGIDDAVTVTYPKPEYRKSMVTRGILSRAKVVTVKRTVGVKSARAGKVQMEVRERVPVSRSQDLRVRVLRPVEGVVGGAGEGAVEGVAEGRILGESGSVVTTGDDGKKKVEVRMEGKGEVVWKVMMNEPGEETLELEWEAKLPSDGFVVNTTAPGGGGPV</sequence>
<dbReference type="InParanoid" id="A0A4S2N2R7"/>
<feature type="domain" description="DUF4139" evidence="3">
    <location>
        <begin position="301"/>
        <end position="702"/>
    </location>
</feature>
<dbReference type="PANTHER" id="PTHR31005">
    <property type="entry name" value="DUF4139 DOMAIN-CONTAINING PROTEIN"/>
    <property type="match status" value="1"/>
</dbReference>
<dbReference type="OrthoDB" id="10068793at2759"/>
<dbReference type="Proteomes" id="UP000298138">
    <property type="component" value="Unassembled WGS sequence"/>
</dbReference>
<organism evidence="5 6">
    <name type="scientific">Ascodesmis nigricans</name>
    <dbReference type="NCBI Taxonomy" id="341454"/>
    <lineage>
        <taxon>Eukaryota</taxon>
        <taxon>Fungi</taxon>
        <taxon>Dikarya</taxon>
        <taxon>Ascomycota</taxon>
        <taxon>Pezizomycotina</taxon>
        <taxon>Pezizomycetes</taxon>
        <taxon>Pezizales</taxon>
        <taxon>Ascodesmidaceae</taxon>
        <taxon>Ascodesmis</taxon>
    </lineage>
</organism>
<accession>A0A4S2N2R7</accession>
<dbReference type="Pfam" id="PF13598">
    <property type="entry name" value="DUF4139"/>
    <property type="match status" value="1"/>
</dbReference>
<dbReference type="EMBL" id="ML220113">
    <property type="protein sequence ID" value="TGZ83502.1"/>
    <property type="molecule type" value="Genomic_DNA"/>
</dbReference>
<protein>
    <recommendedName>
        <fullName evidence="7">DUF4139 domain-containing protein</fullName>
    </recommendedName>
</protein>
<keyword evidence="6" id="KW-1185">Reference proteome</keyword>
<dbReference type="InterPro" id="IPR037291">
    <property type="entry name" value="DUF4139"/>
</dbReference>
<feature type="region of interest" description="Disordered" evidence="2">
    <location>
        <begin position="97"/>
        <end position="125"/>
    </location>
</feature>
<dbReference type="STRING" id="341454.A0A4S2N2R7"/>
<name>A0A4S2N2R7_9PEZI</name>
<proteinExistence type="predicted"/>
<dbReference type="InterPro" id="IPR025554">
    <property type="entry name" value="DUF4140"/>
</dbReference>